<dbReference type="InterPro" id="IPR017926">
    <property type="entry name" value="GATASE"/>
</dbReference>
<dbReference type="CDD" id="cd01741">
    <property type="entry name" value="GATase1_1"/>
    <property type="match status" value="1"/>
</dbReference>
<evidence type="ECO:0000313" key="2">
    <source>
        <dbReference type="EMBL" id="MBI1494593.1"/>
    </source>
</evidence>
<dbReference type="PROSITE" id="PS51273">
    <property type="entry name" value="GATASE_TYPE_1"/>
    <property type="match status" value="1"/>
</dbReference>
<organism evidence="2 3">
    <name type="scientific">Halocynthiibacter styelae</name>
    <dbReference type="NCBI Taxonomy" id="2761955"/>
    <lineage>
        <taxon>Bacteria</taxon>
        <taxon>Pseudomonadati</taxon>
        <taxon>Pseudomonadota</taxon>
        <taxon>Alphaproteobacteria</taxon>
        <taxon>Rhodobacterales</taxon>
        <taxon>Paracoccaceae</taxon>
        <taxon>Halocynthiibacter</taxon>
    </lineage>
</organism>
<dbReference type="GO" id="GO:0005829">
    <property type="term" value="C:cytosol"/>
    <property type="evidence" value="ECO:0007669"/>
    <property type="project" value="TreeGrafter"/>
</dbReference>
<comment type="caution">
    <text evidence="2">The sequence shown here is derived from an EMBL/GenBank/DDBJ whole genome shotgun (WGS) entry which is preliminary data.</text>
</comment>
<dbReference type="Gene3D" id="3.40.50.880">
    <property type="match status" value="1"/>
</dbReference>
<evidence type="ECO:0000313" key="3">
    <source>
        <dbReference type="Proteomes" id="UP000640583"/>
    </source>
</evidence>
<dbReference type="Proteomes" id="UP000640583">
    <property type="component" value="Unassembled WGS sequence"/>
</dbReference>
<name>A0A8J7IDN0_9RHOB</name>
<dbReference type="SUPFAM" id="SSF52317">
    <property type="entry name" value="Class I glutamine amidotransferase-like"/>
    <property type="match status" value="1"/>
</dbReference>
<dbReference type="InterPro" id="IPR044992">
    <property type="entry name" value="ChyE-like"/>
</dbReference>
<protein>
    <submittedName>
        <fullName evidence="2">Glutamine amidotransferase</fullName>
    </submittedName>
</protein>
<proteinExistence type="predicted"/>
<feature type="domain" description="Glutamine amidotransferase" evidence="1">
    <location>
        <begin position="49"/>
        <end position="193"/>
    </location>
</feature>
<evidence type="ECO:0000259" key="1">
    <source>
        <dbReference type="Pfam" id="PF00117"/>
    </source>
</evidence>
<dbReference type="EMBL" id="JADCKQ010000010">
    <property type="protein sequence ID" value="MBI1494593.1"/>
    <property type="molecule type" value="Genomic_DNA"/>
</dbReference>
<keyword evidence="2" id="KW-0315">Glutamine amidotransferase</keyword>
<dbReference type="InterPro" id="IPR029062">
    <property type="entry name" value="Class_I_gatase-like"/>
</dbReference>
<dbReference type="Pfam" id="PF00117">
    <property type="entry name" value="GATase"/>
    <property type="match status" value="1"/>
</dbReference>
<dbReference type="NCBIfam" id="NF005743">
    <property type="entry name" value="PRK07567.1"/>
    <property type="match status" value="1"/>
</dbReference>
<sequence length="243" mass="26836">MKPFLILQLRPETEAADDEFQAFLKFGKLQPDEVHRIRLDQADVPQGLDLADYSGVIVGGGPGCISDDPATKSEMDAKIEQACLALMPDIIRDDIPFMGCCYGIGILGHSLGAEISKERWGEVAGTADCEAVADDPLTEGLTGSWQAFVGHKEALQDLPEGAVHLVTSPTCRYQMIRYGQNVYATQFHPEADAAGFENRINIYKHKGYFPPEDADRLIAMCRASDVTVPEEILRRFVDRYRTA</sequence>
<keyword evidence="3" id="KW-1185">Reference proteome</keyword>
<dbReference type="AlphaFoldDB" id="A0A8J7IDN0"/>
<dbReference type="PANTHER" id="PTHR42695:SF5">
    <property type="entry name" value="GLUTAMINE AMIDOTRANSFERASE YLR126C-RELATED"/>
    <property type="match status" value="1"/>
</dbReference>
<dbReference type="PANTHER" id="PTHR42695">
    <property type="entry name" value="GLUTAMINE AMIDOTRANSFERASE YLR126C-RELATED"/>
    <property type="match status" value="1"/>
</dbReference>
<gene>
    <name evidence="2" type="ORF">H1D41_13185</name>
</gene>
<accession>A0A8J7IDN0</accession>
<dbReference type="RefSeq" id="WP_228849345.1">
    <property type="nucleotide sequence ID" value="NZ_JADCKQ010000010.1"/>
</dbReference>
<reference evidence="2" key="1">
    <citation type="submission" date="2020-10" db="EMBL/GenBank/DDBJ databases">
        <title>Paenihalocynthiibacter styelae gen. nov., sp. nov., isolated from stalked sea squirt Styela clava.</title>
        <authorList>
            <person name="Kim Y.-O."/>
            <person name="Yoon J.-H."/>
        </authorList>
    </citation>
    <scope>NUCLEOTIDE SEQUENCE</scope>
    <source>
        <strain evidence="2">MYP1-1</strain>
    </source>
</reference>